<dbReference type="VEuPathDB" id="FungiDB:H257_03865"/>
<organism evidence="2">
    <name type="scientific">Aphanomyces astaci</name>
    <name type="common">Crayfish plague agent</name>
    <dbReference type="NCBI Taxonomy" id="112090"/>
    <lineage>
        <taxon>Eukaryota</taxon>
        <taxon>Sar</taxon>
        <taxon>Stramenopiles</taxon>
        <taxon>Oomycota</taxon>
        <taxon>Saprolegniomycetes</taxon>
        <taxon>Saprolegniales</taxon>
        <taxon>Verrucalvaceae</taxon>
        <taxon>Aphanomyces</taxon>
    </lineage>
</organism>
<accession>W4GYM3</accession>
<evidence type="ECO:0000256" key="1">
    <source>
        <dbReference type="SAM" id="MobiDB-lite"/>
    </source>
</evidence>
<dbReference type="AlphaFoldDB" id="W4GYM3"/>
<protein>
    <submittedName>
        <fullName evidence="2">Uncharacterized protein</fullName>
    </submittedName>
</protein>
<name>W4GYM3_APHAT</name>
<evidence type="ECO:0000313" key="2">
    <source>
        <dbReference type="EMBL" id="ETV84767.1"/>
    </source>
</evidence>
<proteinExistence type="predicted"/>
<gene>
    <name evidence="2" type="ORF">H257_03865</name>
</gene>
<feature type="region of interest" description="Disordered" evidence="1">
    <location>
        <begin position="1"/>
        <end position="40"/>
    </location>
</feature>
<dbReference type="GeneID" id="20805861"/>
<reference evidence="2" key="1">
    <citation type="submission" date="2013-12" db="EMBL/GenBank/DDBJ databases">
        <title>The Genome Sequence of Aphanomyces astaci APO3.</title>
        <authorList>
            <consortium name="The Broad Institute Genomics Platform"/>
            <person name="Russ C."/>
            <person name="Tyler B."/>
            <person name="van West P."/>
            <person name="Dieguez-Uribeondo J."/>
            <person name="Young S.K."/>
            <person name="Zeng Q."/>
            <person name="Gargeya S."/>
            <person name="Fitzgerald M."/>
            <person name="Abouelleil A."/>
            <person name="Alvarado L."/>
            <person name="Chapman S.B."/>
            <person name="Gainer-Dewar J."/>
            <person name="Goldberg J."/>
            <person name="Griggs A."/>
            <person name="Gujja S."/>
            <person name="Hansen M."/>
            <person name="Howarth C."/>
            <person name="Imamovic A."/>
            <person name="Ireland A."/>
            <person name="Larimer J."/>
            <person name="McCowan C."/>
            <person name="Murphy C."/>
            <person name="Pearson M."/>
            <person name="Poon T.W."/>
            <person name="Priest M."/>
            <person name="Roberts A."/>
            <person name="Saif S."/>
            <person name="Shea T."/>
            <person name="Sykes S."/>
            <person name="Wortman J."/>
            <person name="Nusbaum C."/>
            <person name="Birren B."/>
        </authorList>
    </citation>
    <scope>NUCLEOTIDE SEQUENCE [LARGE SCALE GENOMIC DNA]</scope>
    <source>
        <strain evidence="2">APO3</strain>
    </source>
</reference>
<dbReference type="EMBL" id="KI913119">
    <property type="protein sequence ID" value="ETV84767.1"/>
    <property type="molecule type" value="Genomic_DNA"/>
</dbReference>
<sequence length="153" mass="17133">MAKPSGLRTYPVEQKAESTHGSKRSFLEQQAREDHKTNRGGCDFVSEADVFVPYRVTELTPPWSAPVPAYMTDTASALSAHSFLKNDSNASKGESSHDLSFESRCRHSSIVRRATRLMPTLVRFRMSDAEHALLLLEHGAVDFQPDVLDVDWL</sequence>
<dbReference type="RefSeq" id="XP_009826459.1">
    <property type="nucleotide sequence ID" value="XM_009828157.1"/>
</dbReference>